<protein>
    <submittedName>
        <fullName evidence="1">Uncharacterized protein</fullName>
    </submittedName>
</protein>
<evidence type="ECO:0000313" key="1">
    <source>
        <dbReference type="EMBL" id="MBA4679130.1"/>
    </source>
</evidence>
<organism evidence="1">
    <name type="scientific">Opuntia streptacantha</name>
    <name type="common">Prickly pear cactus</name>
    <name type="synonym">Opuntia cardona</name>
    <dbReference type="NCBI Taxonomy" id="393608"/>
    <lineage>
        <taxon>Eukaryota</taxon>
        <taxon>Viridiplantae</taxon>
        <taxon>Streptophyta</taxon>
        <taxon>Embryophyta</taxon>
        <taxon>Tracheophyta</taxon>
        <taxon>Spermatophyta</taxon>
        <taxon>Magnoliopsida</taxon>
        <taxon>eudicotyledons</taxon>
        <taxon>Gunneridae</taxon>
        <taxon>Pentapetalae</taxon>
        <taxon>Caryophyllales</taxon>
        <taxon>Cactineae</taxon>
        <taxon>Cactaceae</taxon>
        <taxon>Opuntioideae</taxon>
        <taxon>Opuntia</taxon>
    </lineage>
</organism>
<proteinExistence type="predicted"/>
<dbReference type="EMBL" id="GISG01282401">
    <property type="protein sequence ID" value="MBA4679130.1"/>
    <property type="molecule type" value="Transcribed_RNA"/>
</dbReference>
<accession>A0A7C9AZX8</accession>
<reference evidence="1" key="2">
    <citation type="submission" date="2020-07" db="EMBL/GenBank/DDBJ databases">
        <authorList>
            <person name="Vera ALvarez R."/>
            <person name="Arias-Moreno D.M."/>
            <person name="Jimenez-Jacinto V."/>
            <person name="Jimenez-Bremont J.F."/>
            <person name="Swaminathan K."/>
            <person name="Moose S.P."/>
            <person name="Guerrero-Gonzalez M.L."/>
            <person name="Marino-Ramirez L."/>
            <person name="Landsman D."/>
            <person name="Rodriguez-Kessler M."/>
            <person name="Delgado-Sanchez P."/>
        </authorList>
    </citation>
    <scope>NUCLEOTIDE SEQUENCE</scope>
    <source>
        <tissue evidence="1">Cladode</tissue>
    </source>
</reference>
<dbReference type="EMBL" id="GISG01282402">
    <property type="protein sequence ID" value="MBA4679131.1"/>
    <property type="molecule type" value="Transcribed_RNA"/>
</dbReference>
<sequence>MVDSIHHILVKSIHKMQKFLLHQPVAFRVECHSSFPLPYPSPSFVQYILCTLNFQQEMHHLVIFSDSLRISNKLKWPGNLVAEIEDIKTINSQAILMTFTRS</sequence>
<name>A0A7C9AZX8_OPUST</name>
<reference evidence="1" key="1">
    <citation type="journal article" date="2013" name="J. Plant Res.">
        <title>Effect of fungi and light on seed germination of three Opuntia species from semiarid lands of central Mexico.</title>
        <authorList>
            <person name="Delgado-Sanchez P."/>
            <person name="Jimenez-Bremont J.F."/>
            <person name="Guerrero-Gonzalez Mde L."/>
            <person name="Flores J."/>
        </authorList>
    </citation>
    <scope>NUCLEOTIDE SEQUENCE</scope>
    <source>
        <tissue evidence="1">Cladode</tissue>
    </source>
</reference>
<dbReference type="AlphaFoldDB" id="A0A7C9AZX8"/>